<comment type="caution">
    <text evidence="1">The sequence shown here is derived from an EMBL/GenBank/DDBJ whole genome shotgun (WGS) entry which is preliminary data.</text>
</comment>
<sequence>MVQQSEDDQMKRSTTARQKAWEKELEETWGGLSLGNSIRPHRSRLERDKAAWMKAEEEERRQAAKEV</sequence>
<evidence type="ECO:0000313" key="1">
    <source>
        <dbReference type="EMBL" id="KAK9091834.1"/>
    </source>
</evidence>
<organism evidence="1 2">
    <name type="scientific">Stephania yunnanensis</name>
    <dbReference type="NCBI Taxonomy" id="152371"/>
    <lineage>
        <taxon>Eukaryota</taxon>
        <taxon>Viridiplantae</taxon>
        <taxon>Streptophyta</taxon>
        <taxon>Embryophyta</taxon>
        <taxon>Tracheophyta</taxon>
        <taxon>Spermatophyta</taxon>
        <taxon>Magnoliopsida</taxon>
        <taxon>Ranunculales</taxon>
        <taxon>Menispermaceae</taxon>
        <taxon>Menispermoideae</taxon>
        <taxon>Cissampelideae</taxon>
        <taxon>Stephania</taxon>
    </lineage>
</organism>
<dbReference type="EMBL" id="JBBNAF010000012">
    <property type="protein sequence ID" value="KAK9091834.1"/>
    <property type="molecule type" value="Genomic_DNA"/>
</dbReference>
<evidence type="ECO:0000313" key="2">
    <source>
        <dbReference type="Proteomes" id="UP001420932"/>
    </source>
</evidence>
<dbReference type="PANTHER" id="PTHR36325">
    <property type="entry name" value="MYOSIN-2 HEAVY CHAIN-LIKE PROTEIN"/>
    <property type="match status" value="1"/>
</dbReference>
<keyword evidence="2" id="KW-1185">Reference proteome</keyword>
<proteinExistence type="predicted"/>
<accession>A0AAP0EEL7</accession>
<reference evidence="1 2" key="1">
    <citation type="submission" date="2024-01" db="EMBL/GenBank/DDBJ databases">
        <title>Genome assemblies of Stephania.</title>
        <authorList>
            <person name="Yang L."/>
        </authorList>
    </citation>
    <scope>NUCLEOTIDE SEQUENCE [LARGE SCALE GENOMIC DNA]</scope>
    <source>
        <strain evidence="1">YNDBR</strain>
        <tissue evidence="1">Leaf</tissue>
    </source>
</reference>
<dbReference type="PANTHER" id="PTHR36325:SF1">
    <property type="entry name" value="MYOSIN-2 HEAVY CHAIN-LIKE PROTEIN"/>
    <property type="match status" value="1"/>
</dbReference>
<dbReference type="AlphaFoldDB" id="A0AAP0EEL7"/>
<gene>
    <name evidence="1" type="ORF">Syun_026745</name>
</gene>
<protein>
    <submittedName>
        <fullName evidence="1">Uncharacterized protein</fullName>
    </submittedName>
</protein>
<dbReference type="Proteomes" id="UP001420932">
    <property type="component" value="Unassembled WGS sequence"/>
</dbReference>
<name>A0AAP0EEL7_9MAGN</name>